<reference evidence="3 4" key="1">
    <citation type="submission" date="2018-11" db="EMBL/GenBank/DDBJ databases">
        <authorList>
            <consortium name="Pathogen Informatics"/>
        </authorList>
    </citation>
    <scope>NUCLEOTIDE SEQUENCE [LARGE SCALE GENOMIC DNA]</scope>
</reference>
<dbReference type="PANTHER" id="PTHR21301">
    <property type="entry name" value="REVERSE TRANSCRIPTASE"/>
    <property type="match status" value="1"/>
</dbReference>
<dbReference type="OrthoDB" id="10058657at2759"/>
<accession>A0A3P6SJC5</accession>
<keyword evidence="4" id="KW-1185">Reference proteome</keyword>
<evidence type="ECO:0000256" key="2">
    <source>
        <dbReference type="SAM" id="Phobius"/>
    </source>
</evidence>
<name>A0A3P6SJC5_DIBLA</name>
<evidence type="ECO:0000313" key="3">
    <source>
        <dbReference type="EMBL" id="VDK72387.1"/>
    </source>
</evidence>
<feature type="region of interest" description="Disordered" evidence="1">
    <location>
        <begin position="257"/>
        <end position="278"/>
    </location>
</feature>
<feature type="transmembrane region" description="Helical" evidence="2">
    <location>
        <begin position="374"/>
        <end position="398"/>
    </location>
</feature>
<dbReference type="EMBL" id="UYRU01042050">
    <property type="protein sequence ID" value="VDK72387.1"/>
    <property type="molecule type" value="Genomic_DNA"/>
</dbReference>
<dbReference type="PANTHER" id="PTHR21301:SF10">
    <property type="entry name" value="REVERSE TRANSCRIPTASE DOMAIN-CONTAINING PROTEIN"/>
    <property type="match status" value="1"/>
</dbReference>
<protein>
    <submittedName>
        <fullName evidence="3">Uncharacterized protein</fullName>
    </submittedName>
</protein>
<organism evidence="3 4">
    <name type="scientific">Dibothriocephalus latus</name>
    <name type="common">Fish tapeworm</name>
    <name type="synonym">Diphyllobothrium latum</name>
    <dbReference type="NCBI Taxonomy" id="60516"/>
    <lineage>
        <taxon>Eukaryota</taxon>
        <taxon>Metazoa</taxon>
        <taxon>Spiralia</taxon>
        <taxon>Lophotrochozoa</taxon>
        <taxon>Platyhelminthes</taxon>
        <taxon>Cestoda</taxon>
        <taxon>Eucestoda</taxon>
        <taxon>Diphyllobothriidea</taxon>
        <taxon>Diphyllobothriidae</taxon>
        <taxon>Dibothriocephalus</taxon>
    </lineage>
</organism>
<keyword evidence="2" id="KW-0812">Transmembrane</keyword>
<evidence type="ECO:0000313" key="4">
    <source>
        <dbReference type="Proteomes" id="UP000281553"/>
    </source>
</evidence>
<keyword evidence="2" id="KW-0472">Membrane</keyword>
<feature type="compositionally biased region" description="Polar residues" evidence="1">
    <location>
        <begin position="555"/>
        <end position="567"/>
    </location>
</feature>
<feature type="compositionally biased region" description="Basic and acidic residues" evidence="1">
    <location>
        <begin position="257"/>
        <end position="268"/>
    </location>
</feature>
<feature type="transmembrane region" description="Helical" evidence="2">
    <location>
        <begin position="316"/>
        <end position="338"/>
    </location>
</feature>
<proteinExistence type="predicted"/>
<feature type="region of interest" description="Disordered" evidence="1">
    <location>
        <begin position="463"/>
        <end position="586"/>
    </location>
</feature>
<dbReference type="AlphaFoldDB" id="A0A3P6SJC5"/>
<keyword evidence="2" id="KW-1133">Transmembrane helix</keyword>
<dbReference type="Proteomes" id="UP000281553">
    <property type="component" value="Unassembled WGS sequence"/>
</dbReference>
<feature type="transmembrane region" description="Helical" evidence="2">
    <location>
        <begin position="428"/>
        <end position="456"/>
    </location>
</feature>
<feature type="compositionally biased region" description="Pro residues" evidence="1">
    <location>
        <begin position="463"/>
        <end position="472"/>
    </location>
</feature>
<gene>
    <name evidence="3" type="ORF">DILT_LOCUS2408</name>
</gene>
<evidence type="ECO:0000256" key="1">
    <source>
        <dbReference type="SAM" id="MobiDB-lite"/>
    </source>
</evidence>
<sequence length="586" mass="64382">MLYGPPLPEVLCKTYQIKFLRVALALPSKRESKPVPSLSQDNEQRTRDNAIALGNSSIPVFTTPSYENQVKAYGLPKVHQPRVPLRPIVSLHGTPNFGLSKWLYQRLCFITKHSEWTVDSGKEFLTRIKQLKVKAHEVMVSSNVISLFTSFPSNLAIETIDGLLLEKYDKTDKKLKRVHTIKLPELCLKTFYTFHGKVYKQKKGTRMGSPPSGLIAEAVLHGLERLVFNSSPPEFWVENFDANFVIIMKTNSEVKRRETDKELNHDVESNSGGQEHSSVEVEYVSQYADLRQPKSEHRPHELTSDQYHGQSTSIRYYGWGVTILVSGLILVVFAMFLAACSMGLNPQKDCPDTASISSWITMGGSDCWEFLETFLWGSCIVSVLGGIAMVVVGSFLIVRNPLPSNMTWWGANGAWNSWWNEPSSEQWYYGWGVMILVNGILFLVGAVILGAVALWYKPAPKPPKPATLPGPNEPGSNECGSIERGLHEPGSNAPGPTLSTPGAPPPFEVTGSNEPGSNVPGPTLSTAGPPPPYEVPGSNEHGSNEPVLNERGSNEPGSNELGSNIPGSNELHATPSTVNPPPPYVE</sequence>